<name>A0A9P1J7V5_9PELO</name>
<gene>
    <name evidence="3" type="ORF">CAMP_LOCUS19191</name>
</gene>
<organism evidence="3 4">
    <name type="scientific">Caenorhabditis angaria</name>
    <dbReference type="NCBI Taxonomy" id="860376"/>
    <lineage>
        <taxon>Eukaryota</taxon>
        <taxon>Metazoa</taxon>
        <taxon>Ecdysozoa</taxon>
        <taxon>Nematoda</taxon>
        <taxon>Chromadorea</taxon>
        <taxon>Rhabditida</taxon>
        <taxon>Rhabditina</taxon>
        <taxon>Rhabditomorpha</taxon>
        <taxon>Rhabditoidea</taxon>
        <taxon>Rhabditidae</taxon>
        <taxon>Peloderinae</taxon>
        <taxon>Caenorhabditis</taxon>
    </lineage>
</organism>
<protein>
    <submittedName>
        <fullName evidence="3">Uncharacterized protein</fullName>
    </submittedName>
</protein>
<dbReference type="InterPro" id="IPR050690">
    <property type="entry name" value="JHDM1_Histone_Demethylase"/>
</dbReference>
<sequence length="275" mass="31622">MRQLHRNVRRLPRLLHQLFRLKPQPNILSNDDSLQRITRSRSKSVIPSGLLSTPKTAQAAPGKTNDGSSQRFKKSISRIVVQPPGEARKLEQLRKEVDNLNKKRYNVGTKEWINKFKKVMPLFLDPTKNEVEFCKGDDEEKGSTLNAISLEITNLPQLNSKFEQRKIVRQMSMTQKLIDIGQLAKNLHPTVRNYLLANSYTNSHFDFGGSNRLDSFSVHARGYNVFGGNYLSLNKINIHLRIHEIKQELIQKQDIDLYVTFTNFELIQLCVAKIG</sequence>
<dbReference type="GO" id="GO:0046872">
    <property type="term" value="F:metal ion binding"/>
    <property type="evidence" value="ECO:0007669"/>
    <property type="project" value="UniProtKB-KW"/>
</dbReference>
<evidence type="ECO:0000313" key="3">
    <source>
        <dbReference type="EMBL" id="CAI5456554.1"/>
    </source>
</evidence>
<dbReference type="Gene3D" id="2.60.120.650">
    <property type="entry name" value="Cupin"/>
    <property type="match status" value="1"/>
</dbReference>
<proteinExistence type="predicted"/>
<feature type="region of interest" description="Disordered" evidence="2">
    <location>
        <begin position="43"/>
        <end position="75"/>
    </location>
</feature>
<dbReference type="EMBL" id="CANHGI010000006">
    <property type="protein sequence ID" value="CAI5456554.1"/>
    <property type="molecule type" value="Genomic_DNA"/>
</dbReference>
<dbReference type="PANTHER" id="PTHR23123">
    <property type="entry name" value="PHD/F-BOX CONTAINING PROTEIN"/>
    <property type="match status" value="1"/>
</dbReference>
<evidence type="ECO:0000256" key="2">
    <source>
        <dbReference type="SAM" id="MobiDB-lite"/>
    </source>
</evidence>
<evidence type="ECO:0000313" key="4">
    <source>
        <dbReference type="Proteomes" id="UP001152747"/>
    </source>
</evidence>
<accession>A0A9P1J7V5</accession>
<keyword evidence="1" id="KW-0479">Metal-binding</keyword>
<comment type="caution">
    <text evidence="3">The sequence shown here is derived from an EMBL/GenBank/DDBJ whole genome shotgun (WGS) entry which is preliminary data.</text>
</comment>
<keyword evidence="4" id="KW-1185">Reference proteome</keyword>
<evidence type="ECO:0000256" key="1">
    <source>
        <dbReference type="ARBA" id="ARBA00022723"/>
    </source>
</evidence>
<dbReference type="AlphaFoldDB" id="A0A9P1J7V5"/>
<dbReference type="Proteomes" id="UP001152747">
    <property type="component" value="Unassembled WGS sequence"/>
</dbReference>
<reference evidence="3" key="1">
    <citation type="submission" date="2022-11" db="EMBL/GenBank/DDBJ databases">
        <authorList>
            <person name="Kikuchi T."/>
        </authorList>
    </citation>
    <scope>NUCLEOTIDE SEQUENCE</scope>
    <source>
        <strain evidence="3">PS1010</strain>
    </source>
</reference>